<keyword evidence="4" id="KW-1185">Reference proteome</keyword>
<dbReference type="PANTHER" id="PTHR38847">
    <property type="match status" value="1"/>
</dbReference>
<comment type="caution">
    <text evidence="3">The sequence shown here is derived from an EMBL/GenBank/DDBJ whole genome shotgun (WGS) entry which is preliminary data.</text>
</comment>
<feature type="signal peptide" evidence="2">
    <location>
        <begin position="1"/>
        <end position="20"/>
    </location>
</feature>
<keyword evidence="2" id="KW-0732">Signal</keyword>
<reference evidence="3" key="1">
    <citation type="submission" date="2022-08" db="EMBL/GenBank/DDBJ databases">
        <title>Novel Bdellovibrio Species Isolated from Svalbard: Designation Bdellovibrio svalbardensis.</title>
        <authorList>
            <person name="Mitchell R.J."/>
            <person name="Choi S.Y."/>
        </authorList>
    </citation>
    <scope>NUCLEOTIDE SEQUENCE</scope>
    <source>
        <strain evidence="3">PAP01</strain>
    </source>
</reference>
<dbReference type="PANTHER" id="PTHR38847:SF1">
    <property type="entry name" value="PSEUDOURIDINE SYNTHASE RSUA_RLUA-LIKE DOMAIN-CONTAINING PROTEIN"/>
    <property type="match status" value="1"/>
</dbReference>
<accession>A0ABT6DHC7</accession>
<dbReference type="Pfam" id="PF14273">
    <property type="entry name" value="DUF4360"/>
    <property type="match status" value="1"/>
</dbReference>
<evidence type="ECO:0000313" key="3">
    <source>
        <dbReference type="EMBL" id="MDG0815251.1"/>
    </source>
</evidence>
<feature type="compositionally biased region" description="Pro residues" evidence="1">
    <location>
        <begin position="233"/>
        <end position="251"/>
    </location>
</feature>
<feature type="region of interest" description="Disordered" evidence="1">
    <location>
        <begin position="214"/>
        <end position="251"/>
    </location>
</feature>
<dbReference type="InterPro" id="IPR025649">
    <property type="entry name" value="DUF4360"/>
</dbReference>
<dbReference type="RefSeq" id="WP_277576728.1">
    <property type="nucleotide sequence ID" value="NZ_JANRMI010000001.1"/>
</dbReference>
<organism evidence="3 4">
    <name type="scientific">Bdellovibrio svalbardensis</name>
    <dbReference type="NCBI Taxonomy" id="2972972"/>
    <lineage>
        <taxon>Bacteria</taxon>
        <taxon>Pseudomonadati</taxon>
        <taxon>Bdellovibrionota</taxon>
        <taxon>Bdellovibrionia</taxon>
        <taxon>Bdellovibrionales</taxon>
        <taxon>Pseudobdellovibrionaceae</taxon>
        <taxon>Bdellovibrio</taxon>
    </lineage>
</organism>
<feature type="chain" id="PRO_5045682976" evidence="2">
    <location>
        <begin position="21"/>
        <end position="251"/>
    </location>
</feature>
<evidence type="ECO:0000256" key="2">
    <source>
        <dbReference type="SAM" id="SignalP"/>
    </source>
</evidence>
<evidence type="ECO:0000256" key="1">
    <source>
        <dbReference type="SAM" id="MobiDB-lite"/>
    </source>
</evidence>
<dbReference type="Proteomes" id="UP001152321">
    <property type="component" value="Unassembled WGS sequence"/>
</dbReference>
<evidence type="ECO:0000313" key="4">
    <source>
        <dbReference type="Proteomes" id="UP001152321"/>
    </source>
</evidence>
<gene>
    <name evidence="3" type="ORF">NWE73_02690</name>
</gene>
<proteinExistence type="predicted"/>
<dbReference type="EMBL" id="JANRMI010000001">
    <property type="protein sequence ID" value="MDG0815251.1"/>
    <property type="molecule type" value="Genomic_DNA"/>
</dbReference>
<name>A0ABT6DHC7_9BACT</name>
<sequence length="251" mass="27876">MHRSLFLLLAPLFFVSTSRAEVPAGISIQGLQANGTGCPQGSYSANISPDGQAFSLLLDNYVAASDLHNPISRLNCELRVNFRVPRGWTFTVVTADYRGYAYAEQGSTVFHQALYSFDGSKPINERPGYENNGKYSFRAQEFRGPYNGNYTIHQELNPSVAPWAPCSSVDQQTLFITTYLMARNLNLSSSIQAQITLDSVDGAIQSQNFQLRWRRCGPSAPPNTPPPREENPRPPVPNPGRPPRFPEPGRR</sequence>
<protein>
    <submittedName>
        <fullName evidence="3">DUF4360 domain-containing protein</fullName>
    </submittedName>
</protein>